<dbReference type="CDD" id="cd00371">
    <property type="entry name" value="HMA"/>
    <property type="match status" value="1"/>
</dbReference>
<feature type="transmembrane region" description="Helical" evidence="1">
    <location>
        <begin position="123"/>
        <end position="146"/>
    </location>
</feature>
<evidence type="ECO:0000313" key="4">
    <source>
        <dbReference type="Proteomes" id="UP000177376"/>
    </source>
</evidence>
<dbReference type="PANTHER" id="PTHR42208:SF1">
    <property type="entry name" value="HEAVY METAL TRANSPORTER"/>
    <property type="match status" value="1"/>
</dbReference>
<dbReference type="SUPFAM" id="SSF55008">
    <property type="entry name" value="HMA, heavy metal-associated domain"/>
    <property type="match status" value="1"/>
</dbReference>
<sequence length="441" mass="47577">MSQQTKKIFISGMHCRSCELLIEDQLKKIPGIASVKANQKTGQVELFYQGQEPNSETIAKEIISAGYQMGKQSSLPWLSNDYRDYRDLLLAVGILAVIVFLISQTGVFNFFNISVNETGLFTALIVGLVAGVSTCLALIGGLVLGLSSRYAEAHPEASVKQKFMPNIYFNLGRILGFGFFGGLIGLLGMALGLSSNLLGLLTILVGGVMIFLGLKLIEVFPALRYKTITLPAKIAKVIGLNKSSIEYSVRNTLTMGALTFFLPCGFTQAIQLYAVSTGSFIAGALIMMLFALGTTPGLLGIGGLTAIFKGQTARVFFMTAGLLVIILGVYNITNASQLISFSSVNGSKVQSVREPQIIRMTQGANGYSPNVFTIKKGQPVKWIITSTDPFTCASSIMIREYGLSRGLKKGENIIEFTPTKAGEIKFSCTMGMYTGKFIVKE</sequence>
<dbReference type="AlphaFoldDB" id="A0A1G1YIU3"/>
<reference evidence="3 4" key="1">
    <citation type="journal article" date="2016" name="Nat. Commun.">
        <title>Thousands of microbial genomes shed light on interconnected biogeochemical processes in an aquifer system.</title>
        <authorList>
            <person name="Anantharaman K."/>
            <person name="Brown C.T."/>
            <person name="Hug L.A."/>
            <person name="Sharon I."/>
            <person name="Castelle C.J."/>
            <person name="Probst A.J."/>
            <person name="Thomas B.C."/>
            <person name="Singh A."/>
            <person name="Wilkins M.J."/>
            <person name="Karaoz U."/>
            <person name="Brodie E.L."/>
            <person name="Williams K.H."/>
            <person name="Hubbard S.S."/>
            <person name="Banfield J.F."/>
        </authorList>
    </citation>
    <scope>NUCLEOTIDE SEQUENCE [LARGE SCALE GENOMIC DNA]</scope>
</reference>
<accession>A0A1G1YIU3</accession>
<dbReference type="InterPro" id="IPR028096">
    <property type="entry name" value="EfeO_Cupredoxin"/>
</dbReference>
<feature type="domain" description="HMA" evidence="2">
    <location>
        <begin position="4"/>
        <end position="70"/>
    </location>
</feature>
<dbReference type="SUPFAM" id="SSF49503">
    <property type="entry name" value="Cupredoxins"/>
    <property type="match status" value="1"/>
</dbReference>
<feature type="transmembrane region" description="Helical" evidence="1">
    <location>
        <begin position="167"/>
        <end position="191"/>
    </location>
</feature>
<feature type="transmembrane region" description="Helical" evidence="1">
    <location>
        <begin position="252"/>
        <end position="274"/>
    </location>
</feature>
<dbReference type="InterPro" id="IPR008972">
    <property type="entry name" value="Cupredoxin"/>
</dbReference>
<keyword evidence="1" id="KW-1133">Transmembrane helix</keyword>
<feature type="transmembrane region" description="Helical" evidence="1">
    <location>
        <begin position="280"/>
        <end position="308"/>
    </location>
</feature>
<dbReference type="Pfam" id="PF13473">
    <property type="entry name" value="Cupredoxin_1"/>
    <property type="match status" value="1"/>
</dbReference>
<keyword evidence="1" id="KW-0812">Transmembrane</keyword>
<evidence type="ECO:0000313" key="3">
    <source>
        <dbReference type="EMBL" id="OGY52262.1"/>
    </source>
</evidence>
<dbReference type="InterPro" id="IPR006121">
    <property type="entry name" value="HMA_dom"/>
</dbReference>
<dbReference type="Pfam" id="PF00403">
    <property type="entry name" value="HMA"/>
    <property type="match status" value="1"/>
</dbReference>
<gene>
    <name evidence="3" type="ORF">A3A02_01665</name>
</gene>
<dbReference type="Gene3D" id="2.60.40.420">
    <property type="entry name" value="Cupredoxins - blue copper proteins"/>
    <property type="match status" value="1"/>
</dbReference>
<evidence type="ECO:0000256" key="1">
    <source>
        <dbReference type="SAM" id="Phobius"/>
    </source>
</evidence>
<keyword evidence="1" id="KW-0472">Membrane</keyword>
<evidence type="ECO:0000259" key="2">
    <source>
        <dbReference type="PROSITE" id="PS50846"/>
    </source>
</evidence>
<protein>
    <recommendedName>
        <fullName evidence="2">HMA domain-containing protein</fullName>
    </recommendedName>
</protein>
<dbReference type="PROSITE" id="PS50846">
    <property type="entry name" value="HMA_2"/>
    <property type="match status" value="1"/>
</dbReference>
<dbReference type="PANTHER" id="PTHR42208">
    <property type="entry name" value="HEAVY METAL TRANSPORTER-RELATED"/>
    <property type="match status" value="1"/>
</dbReference>
<comment type="caution">
    <text evidence="3">The sequence shown here is derived from an EMBL/GenBank/DDBJ whole genome shotgun (WGS) entry which is preliminary data.</text>
</comment>
<dbReference type="InterPro" id="IPR036163">
    <property type="entry name" value="HMA_dom_sf"/>
</dbReference>
<dbReference type="EMBL" id="MHIM01000022">
    <property type="protein sequence ID" value="OGY52262.1"/>
    <property type="molecule type" value="Genomic_DNA"/>
</dbReference>
<dbReference type="Proteomes" id="UP000177376">
    <property type="component" value="Unassembled WGS sequence"/>
</dbReference>
<name>A0A1G1YIU3_9BACT</name>
<feature type="transmembrane region" description="Helical" evidence="1">
    <location>
        <begin position="197"/>
        <end position="217"/>
    </location>
</feature>
<dbReference type="GO" id="GO:0046872">
    <property type="term" value="F:metal ion binding"/>
    <property type="evidence" value="ECO:0007669"/>
    <property type="project" value="InterPro"/>
</dbReference>
<proteinExistence type="predicted"/>
<feature type="transmembrane region" description="Helical" evidence="1">
    <location>
        <begin position="315"/>
        <end position="333"/>
    </location>
</feature>
<dbReference type="Gene3D" id="3.30.70.100">
    <property type="match status" value="1"/>
</dbReference>
<dbReference type="Pfam" id="PF13386">
    <property type="entry name" value="DsbD_2"/>
    <property type="match status" value="1"/>
</dbReference>
<dbReference type="InterPro" id="IPR039447">
    <property type="entry name" value="UreH-like_TM_dom"/>
</dbReference>
<organism evidence="3 4">
    <name type="scientific">Candidatus Buchananbacteria bacterium RIFCSPLOWO2_01_FULL_39_33</name>
    <dbReference type="NCBI Taxonomy" id="1797543"/>
    <lineage>
        <taxon>Bacteria</taxon>
        <taxon>Candidatus Buchananiibacteriota</taxon>
    </lineage>
</organism>
<feature type="transmembrane region" description="Helical" evidence="1">
    <location>
        <begin position="88"/>
        <end position="111"/>
    </location>
</feature>